<dbReference type="InterPro" id="IPR000008">
    <property type="entry name" value="C2_dom"/>
</dbReference>
<protein>
    <submittedName>
        <fullName evidence="4">Unplaced genomic scaffold K443scaffold_499, whole genome shotgun sequence</fullName>
    </submittedName>
</protein>
<dbReference type="SUPFAM" id="SSF49562">
    <property type="entry name" value="C2 domain (Calcium/lipid-binding domain, CaLB)"/>
    <property type="match status" value="1"/>
</dbReference>
<evidence type="ECO:0000256" key="1">
    <source>
        <dbReference type="ARBA" id="ARBA00022723"/>
    </source>
</evidence>
<proteinExistence type="predicted"/>
<dbReference type="SMART" id="SM00239">
    <property type="entry name" value="C2"/>
    <property type="match status" value="1"/>
</dbReference>
<evidence type="ECO:0000313" key="4">
    <source>
        <dbReference type="EMBL" id="KIJ91241.1"/>
    </source>
</evidence>
<gene>
    <name evidence="4" type="ORF">K443DRAFT_686214</name>
</gene>
<dbReference type="Gene3D" id="2.60.40.150">
    <property type="entry name" value="C2 domain"/>
    <property type="match status" value="1"/>
</dbReference>
<sequence length="460" mass="51448">MPGTRNPLSLSHIVDKIEGAVQHARTTVSPHTKKPSLDQTLAAHGHEIPYVDLQIQFIGASGLPKMDVVGSADPYFVAKLDGKLSFVSTVKQNTLSPVWNEIWRVKNVPSTADLRVEVMDKDEGVTDDYIGKFTVSVTPGTKEVEIEGTVFKIARGTFWIKIESTPSQDKHRLQFPYLFDGPIRYSRHYSPTVGLLTNLNDARLYSTWKIFIKGVPLFFRDNFQPWNRKYKAAQSIFQGGPASLAVRSGIQAGHRLLYARAARNAFGIIEDTKGVVELLHTGAQDDVSRGGGPNAQRVKPAVYTYIISAEDDSFRFSETGAAFFVDFASKHALHSNCAEVVRYSGEFHPRPEGGWQNFSDSTPDDAVKWEFVIDNNSGTYAPDKMLLPEVKELFEFNFPGLVVYALDREDERLVESREACRAYALKWRGVATDELQPHVKEGEVTLCRRVSECGQQEDGR</sequence>
<dbReference type="GO" id="GO:0005509">
    <property type="term" value="F:calcium ion binding"/>
    <property type="evidence" value="ECO:0007669"/>
    <property type="project" value="TreeGrafter"/>
</dbReference>
<accession>A0A0C9X0Z7</accession>
<dbReference type="PANTHER" id="PTHR45911">
    <property type="entry name" value="C2 DOMAIN-CONTAINING PROTEIN"/>
    <property type="match status" value="1"/>
</dbReference>
<dbReference type="EMBL" id="KN839034">
    <property type="protein sequence ID" value="KIJ91241.1"/>
    <property type="molecule type" value="Genomic_DNA"/>
</dbReference>
<dbReference type="OrthoDB" id="73919at2759"/>
<dbReference type="Pfam" id="PF00168">
    <property type="entry name" value="C2"/>
    <property type="match status" value="1"/>
</dbReference>
<dbReference type="PANTHER" id="PTHR45911:SF4">
    <property type="entry name" value="MULTIPLE C2 AND TRANSMEMBRANE DOMAIN-CONTAINING PROTEIN"/>
    <property type="match status" value="1"/>
</dbReference>
<reference evidence="4 5" key="1">
    <citation type="submission" date="2014-04" db="EMBL/GenBank/DDBJ databases">
        <authorList>
            <consortium name="DOE Joint Genome Institute"/>
            <person name="Kuo A."/>
            <person name="Kohler A."/>
            <person name="Nagy L.G."/>
            <person name="Floudas D."/>
            <person name="Copeland A."/>
            <person name="Barry K.W."/>
            <person name="Cichocki N."/>
            <person name="Veneault-Fourrey C."/>
            <person name="LaButti K."/>
            <person name="Lindquist E.A."/>
            <person name="Lipzen A."/>
            <person name="Lundell T."/>
            <person name="Morin E."/>
            <person name="Murat C."/>
            <person name="Sun H."/>
            <person name="Tunlid A."/>
            <person name="Henrissat B."/>
            <person name="Grigoriev I.V."/>
            <person name="Hibbett D.S."/>
            <person name="Martin F."/>
            <person name="Nordberg H.P."/>
            <person name="Cantor M.N."/>
            <person name="Hua S.X."/>
        </authorList>
    </citation>
    <scope>NUCLEOTIDE SEQUENCE [LARGE SCALE GENOMIC DNA]</scope>
    <source>
        <strain evidence="4 5">LaAM-08-1</strain>
    </source>
</reference>
<dbReference type="InterPro" id="IPR035892">
    <property type="entry name" value="C2_domain_sf"/>
</dbReference>
<dbReference type="AlphaFoldDB" id="A0A0C9X0Z7"/>
<feature type="domain" description="C2" evidence="3">
    <location>
        <begin position="33"/>
        <end position="150"/>
    </location>
</feature>
<dbReference type="Proteomes" id="UP000054477">
    <property type="component" value="Unassembled WGS sequence"/>
</dbReference>
<evidence type="ECO:0000259" key="3">
    <source>
        <dbReference type="PROSITE" id="PS50004"/>
    </source>
</evidence>
<organism evidence="4 5">
    <name type="scientific">Laccaria amethystina LaAM-08-1</name>
    <dbReference type="NCBI Taxonomy" id="1095629"/>
    <lineage>
        <taxon>Eukaryota</taxon>
        <taxon>Fungi</taxon>
        <taxon>Dikarya</taxon>
        <taxon>Basidiomycota</taxon>
        <taxon>Agaricomycotina</taxon>
        <taxon>Agaricomycetes</taxon>
        <taxon>Agaricomycetidae</taxon>
        <taxon>Agaricales</taxon>
        <taxon>Agaricineae</taxon>
        <taxon>Hydnangiaceae</taxon>
        <taxon>Laccaria</taxon>
    </lineage>
</organism>
<evidence type="ECO:0000313" key="5">
    <source>
        <dbReference type="Proteomes" id="UP000054477"/>
    </source>
</evidence>
<keyword evidence="5" id="KW-1185">Reference proteome</keyword>
<dbReference type="CDD" id="cd00030">
    <property type="entry name" value="C2"/>
    <property type="match status" value="1"/>
</dbReference>
<dbReference type="STRING" id="1095629.A0A0C9X0Z7"/>
<keyword evidence="1" id="KW-0479">Metal-binding</keyword>
<reference evidence="5" key="2">
    <citation type="submission" date="2015-01" db="EMBL/GenBank/DDBJ databases">
        <title>Evolutionary Origins and Diversification of the Mycorrhizal Mutualists.</title>
        <authorList>
            <consortium name="DOE Joint Genome Institute"/>
            <consortium name="Mycorrhizal Genomics Consortium"/>
            <person name="Kohler A."/>
            <person name="Kuo A."/>
            <person name="Nagy L.G."/>
            <person name="Floudas D."/>
            <person name="Copeland A."/>
            <person name="Barry K.W."/>
            <person name="Cichocki N."/>
            <person name="Veneault-Fourrey C."/>
            <person name="LaButti K."/>
            <person name="Lindquist E.A."/>
            <person name="Lipzen A."/>
            <person name="Lundell T."/>
            <person name="Morin E."/>
            <person name="Murat C."/>
            <person name="Riley R."/>
            <person name="Ohm R."/>
            <person name="Sun H."/>
            <person name="Tunlid A."/>
            <person name="Henrissat B."/>
            <person name="Grigoriev I.V."/>
            <person name="Hibbett D.S."/>
            <person name="Martin F."/>
        </authorList>
    </citation>
    <scope>NUCLEOTIDE SEQUENCE [LARGE SCALE GENOMIC DNA]</scope>
    <source>
        <strain evidence="5">LaAM-08-1</strain>
    </source>
</reference>
<name>A0A0C9X0Z7_9AGAR</name>
<evidence type="ECO:0000256" key="2">
    <source>
        <dbReference type="ARBA" id="ARBA00022837"/>
    </source>
</evidence>
<dbReference type="PROSITE" id="PS50004">
    <property type="entry name" value="C2"/>
    <property type="match status" value="1"/>
</dbReference>
<dbReference type="HOGENOM" id="CLU_022666_0_1_1"/>
<keyword evidence="2" id="KW-0106">Calcium</keyword>
<dbReference type="GO" id="GO:0016020">
    <property type="term" value="C:membrane"/>
    <property type="evidence" value="ECO:0007669"/>
    <property type="project" value="TreeGrafter"/>
</dbReference>